<dbReference type="Proteomes" id="UP001152798">
    <property type="component" value="Chromosome 1"/>
</dbReference>
<name>A0A9P0H1Q9_NEZVI</name>
<accession>A0A9P0H1Q9</accession>
<reference evidence="1" key="1">
    <citation type="submission" date="2022-01" db="EMBL/GenBank/DDBJ databases">
        <authorList>
            <person name="King R."/>
        </authorList>
    </citation>
    <scope>NUCLEOTIDE SEQUENCE</scope>
</reference>
<dbReference type="AlphaFoldDB" id="A0A9P0H1Q9"/>
<proteinExistence type="predicted"/>
<evidence type="ECO:0000313" key="2">
    <source>
        <dbReference type="Proteomes" id="UP001152798"/>
    </source>
</evidence>
<evidence type="ECO:0000313" key="1">
    <source>
        <dbReference type="EMBL" id="CAH1391696.1"/>
    </source>
</evidence>
<sequence length="49" mass="5956">MIKFFPHFCVKLDNVNISGFRRPGKHNIAWRKTISRYVLPDMPKIWRIK</sequence>
<keyword evidence="2" id="KW-1185">Reference proteome</keyword>
<protein>
    <submittedName>
        <fullName evidence="1">Uncharacterized protein</fullName>
    </submittedName>
</protein>
<dbReference type="EMBL" id="OV725077">
    <property type="protein sequence ID" value="CAH1391696.1"/>
    <property type="molecule type" value="Genomic_DNA"/>
</dbReference>
<gene>
    <name evidence="1" type="ORF">NEZAVI_LOCUS2666</name>
</gene>
<organism evidence="1 2">
    <name type="scientific">Nezara viridula</name>
    <name type="common">Southern green stink bug</name>
    <name type="synonym">Cimex viridulus</name>
    <dbReference type="NCBI Taxonomy" id="85310"/>
    <lineage>
        <taxon>Eukaryota</taxon>
        <taxon>Metazoa</taxon>
        <taxon>Ecdysozoa</taxon>
        <taxon>Arthropoda</taxon>
        <taxon>Hexapoda</taxon>
        <taxon>Insecta</taxon>
        <taxon>Pterygota</taxon>
        <taxon>Neoptera</taxon>
        <taxon>Paraneoptera</taxon>
        <taxon>Hemiptera</taxon>
        <taxon>Heteroptera</taxon>
        <taxon>Panheteroptera</taxon>
        <taxon>Pentatomomorpha</taxon>
        <taxon>Pentatomoidea</taxon>
        <taxon>Pentatomidae</taxon>
        <taxon>Pentatominae</taxon>
        <taxon>Nezara</taxon>
    </lineage>
</organism>